<dbReference type="PANTHER" id="PTHR28190:SF1">
    <property type="entry name" value="NUCLEAR MIGRATION PROTEIN NUM1"/>
    <property type="match status" value="1"/>
</dbReference>
<feature type="compositionally biased region" description="Polar residues" evidence="2">
    <location>
        <begin position="1389"/>
        <end position="1414"/>
    </location>
</feature>
<feature type="compositionally biased region" description="Pro residues" evidence="2">
    <location>
        <begin position="1059"/>
        <end position="1073"/>
    </location>
</feature>
<accession>A0A0C2X2K0</accession>
<feature type="region of interest" description="Disordered" evidence="2">
    <location>
        <begin position="942"/>
        <end position="968"/>
    </location>
</feature>
<dbReference type="GO" id="GO:0005938">
    <property type="term" value="C:cell cortex"/>
    <property type="evidence" value="ECO:0007669"/>
    <property type="project" value="InterPro"/>
</dbReference>
<feature type="compositionally biased region" description="Low complexity" evidence="2">
    <location>
        <begin position="1182"/>
        <end position="1204"/>
    </location>
</feature>
<dbReference type="GO" id="GO:0032065">
    <property type="term" value="P:maintenance of protein location in cell cortex"/>
    <property type="evidence" value="ECO:0007669"/>
    <property type="project" value="InterPro"/>
</dbReference>
<feature type="region of interest" description="Disordered" evidence="2">
    <location>
        <begin position="824"/>
        <end position="930"/>
    </location>
</feature>
<proteinExistence type="predicted"/>
<keyword evidence="1" id="KW-0175">Coiled coil</keyword>
<feature type="compositionally biased region" description="Polar residues" evidence="2">
    <location>
        <begin position="883"/>
        <end position="894"/>
    </location>
</feature>
<dbReference type="PROSITE" id="PS50003">
    <property type="entry name" value="PH_DOMAIN"/>
    <property type="match status" value="1"/>
</dbReference>
<dbReference type="Pfam" id="PF12814">
    <property type="entry name" value="Mcp5_PH"/>
    <property type="match status" value="1"/>
</dbReference>
<feature type="compositionally biased region" description="Acidic residues" evidence="2">
    <location>
        <begin position="466"/>
        <end position="476"/>
    </location>
</feature>
<feature type="compositionally biased region" description="Polar residues" evidence="2">
    <location>
        <begin position="130"/>
        <end position="143"/>
    </location>
</feature>
<feature type="compositionally biased region" description="Basic and acidic residues" evidence="2">
    <location>
        <begin position="1416"/>
        <end position="1425"/>
    </location>
</feature>
<feature type="region of interest" description="Disordered" evidence="2">
    <location>
        <begin position="1009"/>
        <end position="1114"/>
    </location>
</feature>
<dbReference type="GO" id="GO:0000226">
    <property type="term" value="P:microtubule cytoskeleton organization"/>
    <property type="evidence" value="ECO:0007669"/>
    <property type="project" value="TreeGrafter"/>
</dbReference>
<dbReference type="GO" id="GO:0015631">
    <property type="term" value="F:tubulin binding"/>
    <property type="evidence" value="ECO:0007669"/>
    <property type="project" value="TreeGrafter"/>
</dbReference>
<feature type="compositionally biased region" description="Basic and acidic residues" evidence="2">
    <location>
        <begin position="921"/>
        <end position="930"/>
    </location>
</feature>
<feature type="compositionally biased region" description="Acidic residues" evidence="2">
    <location>
        <begin position="682"/>
        <end position="700"/>
    </location>
</feature>
<sequence>MATLGIGESSLNGNNVSSSPSSYGGQMRSKLQALLDDKERQLQKAEALGQRILAQQMELEERINQITELDEHQQAAGQENGDDSEMRSQLDELAQTMHGWATENETLWTGAVTKDGPGDTGDVSTFEAEGQTSVNSPSAAQSSRRAKNAAHRANDVEFAFEIGSGLLTEIRRLQSLLAERDKSLLDMKEEKDDLERSLDSLRSALRTEEGNAEKFREENWNLEVTLQEVRKEFNDTQAALQRAEAEAKRTQKQLTTFRETAESHKTESERLATVLAETKSRHETDVAQMRKQAATLQREKGELQTNVETLKSEITKKTRMIGGRMGGSPMTPNDPKYLTPARHNDFGDEEREEADVFGTVGSTRRRMDSSLVFGDTYDAELDQLSPDTSPIKNATAARSPLALGSLTSAIPNQSAAELETLKQSLAHAHRQLSTVKGSLNRERQLRTEYGRKLEALGAVVAAVEEEAEEDYEDEPGELPRVTPLRAGRGRGGKSRVAPRASANARTSLAVKLALAEKAGQARGKLESGSAHGHEQLPVADFSMGDQEEWVDLDDGAAPRRSEDRDSIAPSEVSTEAGDIIGRRRRSQSAVSVSSSMDGMDPAYANVLKSTGRTSSDLGHRKQKSNDSGYTGARAGNALGGIIPDSRPGSVFDAPGTLASELGGLDDASAVGDEDRLRAELGLGDEDEEEVLEEDEEEDLTPDNHHVGEEEEEDIPAIAPVVVETAEMSIQCDLLLPPPPPPPVPVIERATMSIQTDEVPPPPTPVKEELAIQTDAPPEVPPTPVRQFADGSTITDAVEPPATVGRRVPLEIIGAAAGGAAVATVARKRDSNVPPSAFRDPTIPMSATSRTDTDTDGETDYEDARETVGGTTPTQSLGDYHSVNDFNNTDSGSDTDSAESIKVSTLHVTRPGIGSSKATEATLRDVEDSTKRDTVVPVIAAPAPKVEPKPEVKEVSTQTDDWAPPIPAGTALFAVGPQSQQFQFIPGPTTPGISSVALPAGAAVVGATTALKSTVQPRTSSLIGSASSGSISDSSRPRLPSGTLSPGSPKAVDRTRPPTMMLPPPPRLPPPPLSPASAAAATAKPGPLNMGPPPRPTSPPPTELLQRAATPSLRSSSLNVPAVVGGRTISGGSVRLSTGPTAILNQNRNARVVNGAVAHAGEDPAGVLQDPFDDINGRTPQKSIASGRRSVSSRRQSIASSISSEHAARMVDTPTKMGSLGVAGTSVSAGSGGLMGNMSGTLSRAGPSAENATDPTIIHAITQTMIGEYLYKYTRKPIGKKHAERRHRRYFWIHPYTKTIYWSAADPGSANVTESSAKSAYIESVKSVMDPNPMPPGLHHYSVIVTTANREMKFTAPTKERHDIWFNALNYLLTRPAANGAQPAPRAPLSPTTSINQQRPPTGNSAGNDQASYATRQVEESRHFDQSPRSQRIQGSAVNVDSLSVTPQRAPVRSLSRMSNPYTSIGKRSGTAAAEFMRWNSDAPASPPADEAADFHLHEHDDAYDGLDNVRACCDGKHDVGNLSSKHHHHHHPNQQNGHGQQQSQYKGTVRSTSDAVPERPASPSGWSFRSGRSKGGSQENAGMFSWSRRSRQNSAVRQ</sequence>
<feature type="compositionally biased region" description="Polar residues" evidence="2">
    <location>
        <begin position="607"/>
        <end position="616"/>
    </location>
</feature>
<organism evidence="4 5">
    <name type="scientific">Serendipita vermifera MAFF 305830</name>
    <dbReference type="NCBI Taxonomy" id="933852"/>
    <lineage>
        <taxon>Eukaryota</taxon>
        <taxon>Fungi</taxon>
        <taxon>Dikarya</taxon>
        <taxon>Basidiomycota</taxon>
        <taxon>Agaricomycotina</taxon>
        <taxon>Agaricomycetes</taxon>
        <taxon>Sebacinales</taxon>
        <taxon>Serendipitaceae</taxon>
        <taxon>Serendipita</taxon>
    </lineage>
</organism>
<keyword evidence="5" id="KW-1185">Reference proteome</keyword>
<dbReference type="EMBL" id="KN824334">
    <property type="protein sequence ID" value="KIM23667.1"/>
    <property type="molecule type" value="Genomic_DNA"/>
</dbReference>
<reference evidence="4 5" key="1">
    <citation type="submission" date="2014-04" db="EMBL/GenBank/DDBJ databases">
        <authorList>
            <consortium name="DOE Joint Genome Institute"/>
            <person name="Kuo A."/>
            <person name="Zuccaro A."/>
            <person name="Kohler A."/>
            <person name="Nagy L.G."/>
            <person name="Floudas D."/>
            <person name="Copeland A."/>
            <person name="Barry K.W."/>
            <person name="Cichocki N."/>
            <person name="Veneault-Fourrey C."/>
            <person name="LaButti K."/>
            <person name="Lindquist E.A."/>
            <person name="Lipzen A."/>
            <person name="Lundell T."/>
            <person name="Morin E."/>
            <person name="Murat C."/>
            <person name="Sun H."/>
            <person name="Tunlid A."/>
            <person name="Henrissat B."/>
            <person name="Grigoriev I.V."/>
            <person name="Hibbett D.S."/>
            <person name="Martin F."/>
            <person name="Nordberg H.P."/>
            <person name="Cantor M.N."/>
            <person name="Hua S.X."/>
        </authorList>
    </citation>
    <scope>NUCLEOTIDE SEQUENCE [LARGE SCALE GENOMIC DNA]</scope>
    <source>
        <strain evidence="4 5">MAFF 305830</strain>
    </source>
</reference>
<dbReference type="Proteomes" id="UP000054097">
    <property type="component" value="Unassembled WGS sequence"/>
</dbReference>
<feature type="compositionally biased region" description="Low complexity" evidence="2">
    <location>
        <begin position="1533"/>
        <end position="1544"/>
    </location>
</feature>
<evidence type="ECO:0000259" key="3">
    <source>
        <dbReference type="PROSITE" id="PS50003"/>
    </source>
</evidence>
<dbReference type="InterPro" id="IPR001849">
    <property type="entry name" value="PH_domain"/>
</dbReference>
<dbReference type="CDD" id="cd13365">
    <property type="entry name" value="PH_PLC_plant-like"/>
    <property type="match status" value="1"/>
</dbReference>
<feature type="coiled-coil region" evidence="1">
    <location>
        <begin position="177"/>
        <end position="313"/>
    </location>
</feature>
<dbReference type="PANTHER" id="PTHR28190">
    <property type="entry name" value="NUCLEAR MIGRATION PROTEIN NUM1"/>
    <property type="match status" value="1"/>
</dbReference>
<dbReference type="HOGENOM" id="CLU_002913_0_0_1"/>
<evidence type="ECO:0000313" key="5">
    <source>
        <dbReference type="Proteomes" id="UP000054097"/>
    </source>
</evidence>
<feature type="compositionally biased region" description="Low complexity" evidence="2">
    <location>
        <begin position="1019"/>
        <end position="1033"/>
    </location>
</feature>
<feature type="region of interest" description="Disordered" evidence="2">
    <location>
        <begin position="466"/>
        <end position="502"/>
    </location>
</feature>
<dbReference type="SMART" id="SM00233">
    <property type="entry name" value="PH"/>
    <property type="match status" value="1"/>
</dbReference>
<feature type="compositionally biased region" description="Polar residues" evidence="2">
    <location>
        <begin position="9"/>
        <end position="24"/>
    </location>
</feature>
<dbReference type="Gene3D" id="1.10.287.1490">
    <property type="match status" value="1"/>
</dbReference>
<feature type="compositionally biased region" description="Polar residues" evidence="2">
    <location>
        <begin position="1426"/>
        <end position="1446"/>
    </location>
</feature>
<feature type="compositionally biased region" description="Acidic residues" evidence="2">
    <location>
        <begin position="853"/>
        <end position="862"/>
    </location>
</feature>
<dbReference type="GO" id="GO:0005543">
    <property type="term" value="F:phospholipid binding"/>
    <property type="evidence" value="ECO:0007669"/>
    <property type="project" value="InterPro"/>
</dbReference>
<name>A0A0C2X2K0_SERVB</name>
<evidence type="ECO:0000313" key="4">
    <source>
        <dbReference type="EMBL" id="KIM23667.1"/>
    </source>
</evidence>
<feature type="domain" description="PH" evidence="3">
    <location>
        <begin position="1262"/>
        <end position="1373"/>
    </location>
</feature>
<feature type="compositionally biased region" description="Low complexity" evidence="2">
    <location>
        <begin position="1074"/>
        <end position="1088"/>
    </location>
</feature>
<feature type="region of interest" description="Disordered" evidence="2">
    <location>
        <begin position="112"/>
        <end position="148"/>
    </location>
</feature>
<gene>
    <name evidence="4" type="ORF">M408DRAFT_252856</name>
</gene>
<dbReference type="OrthoDB" id="2149224at2759"/>
<evidence type="ECO:0000256" key="1">
    <source>
        <dbReference type="SAM" id="Coils"/>
    </source>
</evidence>
<feature type="region of interest" description="Disordered" evidence="2">
    <location>
        <begin position="1"/>
        <end position="31"/>
    </location>
</feature>
<feature type="compositionally biased region" description="Polar residues" evidence="2">
    <location>
        <begin position="1545"/>
        <end position="1554"/>
    </location>
</feature>
<reference evidence="5" key="2">
    <citation type="submission" date="2015-01" db="EMBL/GenBank/DDBJ databases">
        <title>Evolutionary Origins and Diversification of the Mycorrhizal Mutualists.</title>
        <authorList>
            <consortium name="DOE Joint Genome Institute"/>
            <consortium name="Mycorrhizal Genomics Consortium"/>
            <person name="Kohler A."/>
            <person name="Kuo A."/>
            <person name="Nagy L.G."/>
            <person name="Floudas D."/>
            <person name="Copeland A."/>
            <person name="Barry K.W."/>
            <person name="Cichocki N."/>
            <person name="Veneault-Fourrey C."/>
            <person name="LaButti K."/>
            <person name="Lindquist E.A."/>
            <person name="Lipzen A."/>
            <person name="Lundell T."/>
            <person name="Morin E."/>
            <person name="Murat C."/>
            <person name="Riley R."/>
            <person name="Ohm R."/>
            <person name="Sun H."/>
            <person name="Tunlid A."/>
            <person name="Henrissat B."/>
            <person name="Grigoriev I.V."/>
            <person name="Hibbett D.S."/>
            <person name="Martin F."/>
        </authorList>
    </citation>
    <scope>NUCLEOTIDE SEQUENCE [LARGE SCALE GENOMIC DNA]</scope>
    <source>
        <strain evidence="5">MAFF 305830</strain>
    </source>
</reference>
<dbReference type="InterPro" id="IPR053005">
    <property type="entry name" value="Nuclear_Pos-Cytoskel_Interact"/>
</dbReference>
<dbReference type="GO" id="GO:0005739">
    <property type="term" value="C:mitochondrion"/>
    <property type="evidence" value="ECO:0007669"/>
    <property type="project" value="TreeGrafter"/>
</dbReference>
<feature type="region of interest" description="Disordered" evidence="2">
    <location>
        <begin position="555"/>
        <end position="714"/>
    </location>
</feature>
<dbReference type="InterPro" id="IPR024774">
    <property type="entry name" value="PH_dom-Mcp5-type"/>
</dbReference>
<feature type="region of interest" description="Disordered" evidence="2">
    <location>
        <begin position="1163"/>
        <end position="1209"/>
    </location>
</feature>
<dbReference type="STRING" id="933852.A0A0C2X2K0"/>
<evidence type="ECO:0000256" key="2">
    <source>
        <dbReference type="SAM" id="MobiDB-lite"/>
    </source>
</evidence>
<protein>
    <recommendedName>
        <fullName evidence="3">PH domain-containing protein</fullName>
    </recommendedName>
</protein>
<feature type="region of interest" description="Disordered" evidence="2">
    <location>
        <begin position="1520"/>
        <end position="1598"/>
    </location>
</feature>
<feature type="compositionally biased region" description="Pro residues" evidence="2">
    <location>
        <begin position="1089"/>
        <end position="1101"/>
    </location>
</feature>
<feature type="compositionally biased region" description="Basic and acidic residues" evidence="2">
    <location>
        <begin position="556"/>
        <end position="566"/>
    </location>
</feature>
<feature type="region of interest" description="Disordered" evidence="2">
    <location>
        <begin position="1378"/>
        <end position="1462"/>
    </location>
</feature>
<dbReference type="SUPFAM" id="SSF50729">
    <property type="entry name" value="PH domain-like"/>
    <property type="match status" value="1"/>
</dbReference>